<proteinExistence type="predicted"/>
<comment type="caution">
    <text evidence="2">The sequence shown here is derived from an EMBL/GenBank/DDBJ whole genome shotgun (WGS) entry which is preliminary data.</text>
</comment>
<keyword evidence="3" id="KW-1185">Reference proteome</keyword>
<dbReference type="GO" id="GO:0004176">
    <property type="term" value="F:ATP-dependent peptidase activity"/>
    <property type="evidence" value="ECO:0007669"/>
    <property type="project" value="InterPro"/>
</dbReference>
<reference evidence="2" key="1">
    <citation type="submission" date="2020-11" db="EMBL/GenBank/DDBJ databases">
        <title>Bacterial whole genome sequence for Caenimonas sp. DR4.4.</title>
        <authorList>
            <person name="Le V."/>
            <person name="Ko S.-R."/>
            <person name="Ahn C.-Y."/>
            <person name="Oh H.-M."/>
        </authorList>
    </citation>
    <scope>NUCLEOTIDE SEQUENCE</scope>
    <source>
        <strain evidence="2">DR4.4</strain>
    </source>
</reference>
<dbReference type="InterPro" id="IPR027065">
    <property type="entry name" value="Lon_Prtase"/>
</dbReference>
<dbReference type="Proteomes" id="UP000651050">
    <property type="component" value="Unassembled WGS sequence"/>
</dbReference>
<accession>A0A931H7A9</accession>
<dbReference type="InterPro" id="IPR003959">
    <property type="entry name" value="ATPase_AAA_core"/>
</dbReference>
<dbReference type="RefSeq" id="WP_196987760.1">
    <property type="nucleotide sequence ID" value="NZ_JADWYS010000001.1"/>
</dbReference>
<protein>
    <submittedName>
        <fullName evidence="2">AAA family ATPase</fullName>
    </submittedName>
</protein>
<gene>
    <name evidence="2" type="ORF">I5803_18335</name>
</gene>
<dbReference type="GO" id="GO:0016887">
    <property type="term" value="F:ATP hydrolysis activity"/>
    <property type="evidence" value="ECO:0007669"/>
    <property type="project" value="InterPro"/>
</dbReference>
<evidence type="ECO:0000313" key="3">
    <source>
        <dbReference type="Proteomes" id="UP000651050"/>
    </source>
</evidence>
<dbReference type="PANTHER" id="PTHR43718:SF2">
    <property type="entry name" value="LON PROTEASE HOMOLOG, MITOCHONDRIAL"/>
    <property type="match status" value="1"/>
</dbReference>
<evidence type="ECO:0000259" key="1">
    <source>
        <dbReference type="SMART" id="SM00382"/>
    </source>
</evidence>
<dbReference type="GO" id="GO:0004252">
    <property type="term" value="F:serine-type endopeptidase activity"/>
    <property type="evidence" value="ECO:0007669"/>
    <property type="project" value="InterPro"/>
</dbReference>
<dbReference type="InterPro" id="IPR027417">
    <property type="entry name" value="P-loop_NTPase"/>
</dbReference>
<dbReference type="PANTHER" id="PTHR43718">
    <property type="entry name" value="LON PROTEASE"/>
    <property type="match status" value="1"/>
</dbReference>
<sequence>MSSHSLVPHGASGFQLPVANLRNVFRPHEVERKLAKLPQREHESLRTTYERMLERGPERFQVKPSGVPDMAALYEQLPNFTDALDDVKRHVALSQDCRDGLEVTPMLLLGPPGIGKTHFARKLAELLGTGMNLVPMSSMTAGWLLSGASSQWKGAKPGKVFEALVDGQYANPVLVVDEIDKAAADAQYDPLGSLYSLLEHDTAGAFMDEFAEVAIDASQVIWIMTANDERCIPEPILNRMNVFQIEAPTHEAARLIARNLYTSIRGDHGWGQHFEPEPRDDVLDALAELAPRDMRRALMTGFGNARLDARGEIGMQDLPKCGGSRTKVGFLQ</sequence>
<dbReference type="GO" id="GO:0006515">
    <property type="term" value="P:protein quality control for misfolded or incompletely synthesized proteins"/>
    <property type="evidence" value="ECO:0007669"/>
    <property type="project" value="TreeGrafter"/>
</dbReference>
<dbReference type="InterPro" id="IPR003593">
    <property type="entry name" value="AAA+_ATPase"/>
</dbReference>
<evidence type="ECO:0000313" key="2">
    <source>
        <dbReference type="EMBL" id="MBG9389995.1"/>
    </source>
</evidence>
<dbReference type="EMBL" id="JADWYS010000001">
    <property type="protein sequence ID" value="MBG9389995.1"/>
    <property type="molecule type" value="Genomic_DNA"/>
</dbReference>
<dbReference type="GO" id="GO:0005524">
    <property type="term" value="F:ATP binding"/>
    <property type="evidence" value="ECO:0007669"/>
    <property type="project" value="InterPro"/>
</dbReference>
<dbReference type="SUPFAM" id="SSF52540">
    <property type="entry name" value="P-loop containing nucleoside triphosphate hydrolases"/>
    <property type="match status" value="1"/>
</dbReference>
<dbReference type="Pfam" id="PF00004">
    <property type="entry name" value="AAA"/>
    <property type="match status" value="1"/>
</dbReference>
<dbReference type="Gene3D" id="3.40.50.300">
    <property type="entry name" value="P-loop containing nucleotide triphosphate hydrolases"/>
    <property type="match status" value="1"/>
</dbReference>
<name>A0A931H7A9_9BURK</name>
<organism evidence="2 3">
    <name type="scientific">Caenimonas aquaedulcis</name>
    <dbReference type="NCBI Taxonomy" id="2793270"/>
    <lineage>
        <taxon>Bacteria</taxon>
        <taxon>Pseudomonadati</taxon>
        <taxon>Pseudomonadota</taxon>
        <taxon>Betaproteobacteria</taxon>
        <taxon>Burkholderiales</taxon>
        <taxon>Comamonadaceae</taxon>
        <taxon>Caenimonas</taxon>
    </lineage>
</organism>
<dbReference type="AlphaFoldDB" id="A0A931H7A9"/>
<dbReference type="SMART" id="SM00382">
    <property type="entry name" value="AAA"/>
    <property type="match status" value="1"/>
</dbReference>
<feature type="domain" description="AAA+ ATPase" evidence="1">
    <location>
        <begin position="102"/>
        <end position="249"/>
    </location>
</feature>